<name>A0ABP1AI74_9BRYO</name>
<evidence type="ECO:0000313" key="3">
    <source>
        <dbReference type="Proteomes" id="UP001497522"/>
    </source>
</evidence>
<dbReference type="InterPro" id="IPR029063">
    <property type="entry name" value="SAM-dependent_MTases_sf"/>
</dbReference>
<dbReference type="CDD" id="cd02440">
    <property type="entry name" value="AdoMet_MTases"/>
    <property type="match status" value="1"/>
</dbReference>
<dbReference type="InterPro" id="IPR050508">
    <property type="entry name" value="Methyltransf_Superfamily"/>
</dbReference>
<dbReference type="PANTHER" id="PTHR42912">
    <property type="entry name" value="METHYLTRANSFERASE"/>
    <property type="match status" value="1"/>
</dbReference>
<sequence>MLCCRFCHHLALHSSSSNSSVRMQAYSNNSIISSRSNSSSGSSSIISPMVVGREAGFEEGDLERPRWAGDDVLSRFVTALIAIKPLFNIMKFGARQVVIRTAEKKGINWSKMADEVLTSDVYAEKELLEDKSLVYPDYYLKEFHAYADGNLSWKAASEVAPATLSMVLRTIPTAKTAAEAAERVRGAWLWAIEDHHRAHSNGLGVSAILDVGCSTGESTQALAAGFPDAKLVGLDLSPHFLAVAQYMQKKRLASGKPGSERSISWVHANGESTGLPAASFDIVSLAFVIHECPQHAIKNLLKEAYRLLRPGGTVALTDNSPKSKIIQSLPPAVFTLMKSTEPHSDEYYLLDLDGAMKEIGFINVTSVLTDPRHRTVTGTVPLK</sequence>
<keyword evidence="3" id="KW-1185">Reference proteome</keyword>
<dbReference type="InterPro" id="IPR041698">
    <property type="entry name" value="Methyltransf_25"/>
</dbReference>
<gene>
    <name evidence="2" type="ORF">CSSPJE1EN2_LOCUS5247</name>
</gene>
<reference evidence="2" key="1">
    <citation type="submission" date="2024-03" db="EMBL/GenBank/DDBJ databases">
        <authorList>
            <consortium name="ELIXIR-Norway"/>
            <consortium name="Elixir Norway"/>
        </authorList>
    </citation>
    <scope>NUCLEOTIDE SEQUENCE</scope>
</reference>
<dbReference type="Pfam" id="PF13649">
    <property type="entry name" value="Methyltransf_25"/>
    <property type="match status" value="1"/>
</dbReference>
<dbReference type="SUPFAM" id="SSF53335">
    <property type="entry name" value="S-adenosyl-L-methionine-dependent methyltransferases"/>
    <property type="match status" value="1"/>
</dbReference>
<accession>A0ABP1AI74</accession>
<dbReference type="Gene3D" id="3.40.50.150">
    <property type="entry name" value="Vaccinia Virus protein VP39"/>
    <property type="match status" value="1"/>
</dbReference>
<proteinExistence type="predicted"/>
<evidence type="ECO:0000259" key="1">
    <source>
        <dbReference type="Pfam" id="PF13649"/>
    </source>
</evidence>
<evidence type="ECO:0000313" key="2">
    <source>
        <dbReference type="EMBL" id="CAK9862252.1"/>
    </source>
</evidence>
<feature type="domain" description="Methyltransferase" evidence="1">
    <location>
        <begin position="208"/>
        <end position="312"/>
    </location>
</feature>
<dbReference type="Proteomes" id="UP001497522">
    <property type="component" value="Chromosome 12"/>
</dbReference>
<protein>
    <recommendedName>
        <fullName evidence="1">Methyltransferase domain-containing protein</fullName>
    </recommendedName>
</protein>
<dbReference type="PANTHER" id="PTHR42912:SF80">
    <property type="entry name" value="METHYLTRANSFERASE DOMAIN-CONTAINING PROTEIN"/>
    <property type="match status" value="1"/>
</dbReference>
<dbReference type="EMBL" id="OZ023713">
    <property type="protein sequence ID" value="CAK9862252.1"/>
    <property type="molecule type" value="Genomic_DNA"/>
</dbReference>
<organism evidence="2 3">
    <name type="scientific">Sphagnum jensenii</name>
    <dbReference type="NCBI Taxonomy" id="128206"/>
    <lineage>
        <taxon>Eukaryota</taxon>
        <taxon>Viridiplantae</taxon>
        <taxon>Streptophyta</taxon>
        <taxon>Embryophyta</taxon>
        <taxon>Bryophyta</taxon>
        <taxon>Sphagnophytina</taxon>
        <taxon>Sphagnopsida</taxon>
        <taxon>Sphagnales</taxon>
        <taxon>Sphagnaceae</taxon>
        <taxon>Sphagnum</taxon>
    </lineage>
</organism>